<dbReference type="HOGENOM" id="CLU_1141993_0_0_7"/>
<proteinExistence type="predicted"/>
<keyword evidence="2" id="KW-1185">Reference proteome</keyword>
<name>A9FZD1_SORC5</name>
<protein>
    <recommendedName>
        <fullName evidence="3">DNRLRE domain-containing protein</fullName>
    </recommendedName>
</protein>
<dbReference type="AlphaFoldDB" id="A9FZD1"/>
<evidence type="ECO:0008006" key="3">
    <source>
        <dbReference type="Google" id="ProtNLM"/>
    </source>
</evidence>
<dbReference type="EMBL" id="AM746676">
    <property type="protein sequence ID" value="CAN98737.1"/>
    <property type="molecule type" value="Genomic_DNA"/>
</dbReference>
<dbReference type="NCBIfam" id="NF033679">
    <property type="entry name" value="DNRLRE_dom"/>
    <property type="match status" value="1"/>
</dbReference>
<evidence type="ECO:0000313" key="2">
    <source>
        <dbReference type="Proteomes" id="UP000002139"/>
    </source>
</evidence>
<dbReference type="STRING" id="448385.sce8567"/>
<reference evidence="1 2" key="1">
    <citation type="journal article" date="2007" name="Nat. Biotechnol.">
        <title>Complete genome sequence of the myxobacterium Sorangium cellulosum.</title>
        <authorList>
            <person name="Schneiker S."/>
            <person name="Perlova O."/>
            <person name="Kaiser O."/>
            <person name="Gerth K."/>
            <person name="Alici A."/>
            <person name="Altmeyer M.O."/>
            <person name="Bartels D."/>
            <person name="Bekel T."/>
            <person name="Beyer S."/>
            <person name="Bode E."/>
            <person name="Bode H.B."/>
            <person name="Bolten C.J."/>
            <person name="Choudhuri J.V."/>
            <person name="Doss S."/>
            <person name="Elnakady Y.A."/>
            <person name="Frank B."/>
            <person name="Gaigalat L."/>
            <person name="Goesmann A."/>
            <person name="Groeger C."/>
            <person name="Gross F."/>
            <person name="Jelsbak L."/>
            <person name="Jelsbak L."/>
            <person name="Kalinowski J."/>
            <person name="Kegler C."/>
            <person name="Knauber T."/>
            <person name="Konietzny S."/>
            <person name="Kopp M."/>
            <person name="Krause L."/>
            <person name="Krug D."/>
            <person name="Linke B."/>
            <person name="Mahmud T."/>
            <person name="Martinez-Arias R."/>
            <person name="McHardy A.C."/>
            <person name="Merai M."/>
            <person name="Meyer F."/>
            <person name="Mormann S."/>
            <person name="Munoz-Dorado J."/>
            <person name="Perez J."/>
            <person name="Pradella S."/>
            <person name="Rachid S."/>
            <person name="Raddatz G."/>
            <person name="Rosenau F."/>
            <person name="Rueckert C."/>
            <person name="Sasse F."/>
            <person name="Scharfe M."/>
            <person name="Schuster S.C."/>
            <person name="Suen G."/>
            <person name="Treuner-Lange A."/>
            <person name="Velicer G.J."/>
            <person name="Vorholter F.-J."/>
            <person name="Weissman K.J."/>
            <person name="Welch R.D."/>
            <person name="Wenzel S.C."/>
            <person name="Whitworth D.E."/>
            <person name="Wilhelm S."/>
            <person name="Wittmann C."/>
            <person name="Bloecker H."/>
            <person name="Puehler A."/>
            <person name="Mueller R."/>
        </authorList>
    </citation>
    <scope>NUCLEOTIDE SEQUENCE [LARGE SCALE GENOMIC DNA]</scope>
    <source>
        <strain evidence="2">So ce56</strain>
    </source>
</reference>
<gene>
    <name evidence="1" type="ordered locus">sce8567</name>
</gene>
<sequence length="243" mass="24699">MAALPGPPSAMVAPAVRLLAALAPVALLVAAPPLLGCGGGPAKDAGVCAGAGVCGAGYCVAGRCRPASALPAPLDARRVLLPPEDLAVLVEDDAAATPRVPDAVALGRAGGGEVVLLLRFSPTFGVGADIASAFVVLEPAPMAPPAERALTLEVARILEPWRSETATWGRQPRLSIPEAAAIARPRPATPLRIDVTSLVRDWARRRKDDHGIAILAAGSDAVGAAYSMGISQGVGPRLEVYVR</sequence>
<accession>A9FZD1</accession>
<evidence type="ECO:0000313" key="1">
    <source>
        <dbReference type="EMBL" id="CAN98737.1"/>
    </source>
</evidence>
<dbReference type="Proteomes" id="UP000002139">
    <property type="component" value="Chromosome"/>
</dbReference>
<dbReference type="KEGG" id="scl:sce8567"/>
<organism evidence="1 2">
    <name type="scientific">Sorangium cellulosum (strain So ce56)</name>
    <name type="common">Polyangium cellulosum (strain So ce56)</name>
    <dbReference type="NCBI Taxonomy" id="448385"/>
    <lineage>
        <taxon>Bacteria</taxon>
        <taxon>Pseudomonadati</taxon>
        <taxon>Myxococcota</taxon>
        <taxon>Polyangia</taxon>
        <taxon>Polyangiales</taxon>
        <taxon>Polyangiaceae</taxon>
        <taxon>Sorangium</taxon>
    </lineage>
</organism>